<dbReference type="PANTHER" id="PTHR12387">
    <property type="entry name" value="26S PROTEASOME NON-ATPASE REGULATORY SUBUNIT 8"/>
    <property type="match status" value="1"/>
</dbReference>
<reference evidence="4" key="1">
    <citation type="submission" date="2018-03" db="EMBL/GenBank/DDBJ databases">
        <authorList>
            <person name="Guldener U."/>
        </authorList>
    </citation>
    <scope>NUCLEOTIDE SEQUENCE</scope>
</reference>
<dbReference type="GO" id="GO:0043161">
    <property type="term" value="P:proteasome-mediated ubiquitin-dependent protein catabolic process"/>
    <property type="evidence" value="ECO:0007669"/>
    <property type="project" value="TreeGrafter"/>
</dbReference>
<dbReference type="FunFam" id="1.25.40.990:FF:000001">
    <property type="entry name" value="26S proteasome non-ATPase regulatory subunit"/>
    <property type="match status" value="1"/>
</dbReference>
<dbReference type="Proteomes" id="UP001187682">
    <property type="component" value="Unassembled WGS sequence"/>
</dbReference>
<sequence>MAEQSLSQIVSQLKSNPHLPYPEASSLLSRAKIHLLNLGALTVTPTTPAHLLPLARSLYEQGALASIRATDAPAFSRYVQQLQPFYELPPSALAPDAAERNKVTGLYLLLLLTQGRYAAFHTELESLASREGGSDEDDRYLGYPIKLERWLMEGSYDRVWNAMQRGETPSEEYGVFSEILTTQIRSEIASSSEKAYPSLPISSTKSLLFLDSEGAVVDFARHRGWSIRDGHIYFPESAESAESRDSAAQEKELSRGIIENTLGYARELETIV</sequence>
<dbReference type="GO" id="GO:0005829">
    <property type="term" value="C:cytosol"/>
    <property type="evidence" value="ECO:0007669"/>
    <property type="project" value="TreeGrafter"/>
</dbReference>
<name>A0AAE8N296_9PEZI</name>
<protein>
    <submittedName>
        <fullName evidence="4">Related to RPN12 - 26S proteasome regulatory subunit</fullName>
    </submittedName>
</protein>
<evidence type="ECO:0000313" key="4">
    <source>
        <dbReference type="EMBL" id="SPO05096.1"/>
    </source>
</evidence>
<comment type="caution">
    <text evidence="4">The sequence shown here is derived from an EMBL/GenBank/DDBJ whole genome shotgun (WGS) entry which is preliminary data.</text>
</comment>
<comment type="similarity">
    <text evidence="1">Belongs to the proteasome subunit S14 family.</text>
</comment>
<dbReference type="InterPro" id="IPR033464">
    <property type="entry name" value="CSN8_PSD8_EIF3K"/>
</dbReference>
<evidence type="ECO:0000256" key="1">
    <source>
        <dbReference type="ARBA" id="ARBA00009627"/>
    </source>
</evidence>
<dbReference type="AlphaFoldDB" id="A0AAE8N296"/>
<keyword evidence="2 4" id="KW-0647">Proteasome</keyword>
<proteinExistence type="inferred from homology"/>
<dbReference type="GO" id="GO:0005634">
    <property type="term" value="C:nucleus"/>
    <property type="evidence" value="ECO:0007669"/>
    <property type="project" value="TreeGrafter"/>
</dbReference>
<evidence type="ECO:0000259" key="3">
    <source>
        <dbReference type="PROSITE" id="PS50250"/>
    </source>
</evidence>
<evidence type="ECO:0000256" key="2">
    <source>
        <dbReference type="ARBA" id="ARBA00022942"/>
    </source>
</evidence>
<dbReference type="InterPro" id="IPR000717">
    <property type="entry name" value="PCI_dom"/>
</dbReference>
<gene>
    <name evidence="4" type="ORF">DNG_07781</name>
</gene>
<dbReference type="Pfam" id="PF10075">
    <property type="entry name" value="CSN8_PSD8_EIF3K"/>
    <property type="match status" value="1"/>
</dbReference>
<dbReference type="Gene3D" id="1.25.40.990">
    <property type="match status" value="1"/>
</dbReference>
<dbReference type="PROSITE" id="PS50250">
    <property type="entry name" value="PCI"/>
    <property type="match status" value="1"/>
</dbReference>
<dbReference type="PANTHER" id="PTHR12387:SF0">
    <property type="entry name" value="26S PROTEASOME NON-ATPASE REGULATORY SUBUNIT 8"/>
    <property type="match status" value="1"/>
</dbReference>
<keyword evidence="5" id="KW-1185">Reference proteome</keyword>
<feature type="domain" description="PCI" evidence="3">
    <location>
        <begin position="74"/>
        <end position="250"/>
    </location>
</feature>
<evidence type="ECO:0000313" key="5">
    <source>
        <dbReference type="Proteomes" id="UP001187682"/>
    </source>
</evidence>
<dbReference type="InterPro" id="IPR006746">
    <property type="entry name" value="26S_Psome_Rpn12"/>
</dbReference>
<dbReference type="EMBL" id="ONZQ02000012">
    <property type="protein sequence ID" value="SPO05096.1"/>
    <property type="molecule type" value="Genomic_DNA"/>
</dbReference>
<accession>A0AAE8N296</accession>
<dbReference type="GO" id="GO:0008541">
    <property type="term" value="C:proteasome regulatory particle, lid subcomplex"/>
    <property type="evidence" value="ECO:0007669"/>
    <property type="project" value="TreeGrafter"/>
</dbReference>
<organism evidence="4 5">
    <name type="scientific">Cephalotrichum gorgonifer</name>
    <dbReference type="NCBI Taxonomy" id="2041049"/>
    <lineage>
        <taxon>Eukaryota</taxon>
        <taxon>Fungi</taxon>
        <taxon>Dikarya</taxon>
        <taxon>Ascomycota</taxon>
        <taxon>Pezizomycotina</taxon>
        <taxon>Sordariomycetes</taxon>
        <taxon>Hypocreomycetidae</taxon>
        <taxon>Microascales</taxon>
        <taxon>Microascaceae</taxon>
        <taxon>Cephalotrichum</taxon>
    </lineage>
</organism>